<name>C3YF78_BRAFL</name>
<dbReference type="EMBL" id="GG666508">
    <property type="protein sequence ID" value="EEN61080.1"/>
    <property type="molecule type" value="Genomic_DNA"/>
</dbReference>
<reference evidence="2" key="1">
    <citation type="journal article" date="2008" name="Nature">
        <title>The amphioxus genome and the evolution of the chordate karyotype.</title>
        <authorList>
            <consortium name="US DOE Joint Genome Institute (JGI-PGF)"/>
            <person name="Putnam N.H."/>
            <person name="Butts T."/>
            <person name="Ferrier D.E.K."/>
            <person name="Furlong R.F."/>
            <person name="Hellsten U."/>
            <person name="Kawashima T."/>
            <person name="Robinson-Rechavi M."/>
            <person name="Shoguchi E."/>
            <person name="Terry A."/>
            <person name="Yu J.-K."/>
            <person name="Benito-Gutierrez E.L."/>
            <person name="Dubchak I."/>
            <person name="Garcia-Fernandez J."/>
            <person name="Gibson-Brown J.J."/>
            <person name="Grigoriev I.V."/>
            <person name="Horton A.C."/>
            <person name="de Jong P.J."/>
            <person name="Jurka J."/>
            <person name="Kapitonov V.V."/>
            <person name="Kohara Y."/>
            <person name="Kuroki Y."/>
            <person name="Lindquist E."/>
            <person name="Lucas S."/>
            <person name="Osoegawa K."/>
            <person name="Pennacchio L.A."/>
            <person name="Salamov A.A."/>
            <person name="Satou Y."/>
            <person name="Sauka-Spengler T."/>
            <person name="Schmutz J."/>
            <person name="Shin-I T."/>
            <person name="Toyoda A."/>
            <person name="Bronner-Fraser M."/>
            <person name="Fujiyama A."/>
            <person name="Holland L.Z."/>
            <person name="Holland P.W.H."/>
            <person name="Satoh N."/>
            <person name="Rokhsar D.S."/>
        </authorList>
    </citation>
    <scope>NUCLEOTIDE SEQUENCE [LARGE SCALE GENOMIC DNA]</scope>
    <source>
        <strain evidence="2">S238N-H82</strain>
        <tissue evidence="2">Testes</tissue>
    </source>
</reference>
<gene>
    <name evidence="2" type="ORF">BRAFLDRAFT_85216</name>
</gene>
<protein>
    <submittedName>
        <fullName evidence="2">Uncharacterized protein</fullName>
    </submittedName>
</protein>
<sequence>MSAPLTGRPGGGYDPRTPVGRFGGGYDPRTPVGRPGGGYDPRTPVGKPGGGYDPRTPVGKPGGGYQLPIAAETRRSRESRAARRLMVNAAPVYCPITRGVIIIAGV</sequence>
<evidence type="ECO:0000313" key="2">
    <source>
        <dbReference type="EMBL" id="EEN61080.1"/>
    </source>
</evidence>
<dbReference type="InParanoid" id="C3YF78"/>
<feature type="region of interest" description="Disordered" evidence="1">
    <location>
        <begin position="1"/>
        <end position="67"/>
    </location>
</feature>
<organism>
    <name type="scientific">Branchiostoma floridae</name>
    <name type="common">Florida lancelet</name>
    <name type="synonym">Amphioxus</name>
    <dbReference type="NCBI Taxonomy" id="7739"/>
    <lineage>
        <taxon>Eukaryota</taxon>
        <taxon>Metazoa</taxon>
        <taxon>Chordata</taxon>
        <taxon>Cephalochordata</taxon>
        <taxon>Leptocardii</taxon>
        <taxon>Amphioxiformes</taxon>
        <taxon>Branchiostomatidae</taxon>
        <taxon>Branchiostoma</taxon>
    </lineage>
</organism>
<evidence type="ECO:0000256" key="1">
    <source>
        <dbReference type="SAM" id="MobiDB-lite"/>
    </source>
</evidence>
<accession>C3YF78</accession>
<dbReference type="AlphaFoldDB" id="C3YF78"/>
<proteinExistence type="predicted"/>